<dbReference type="InterPro" id="IPR003784">
    <property type="entry name" value="BioY"/>
</dbReference>
<accession>A0A3A6PMG6</accession>
<dbReference type="OrthoDB" id="50443at2157"/>
<feature type="transmembrane region" description="Helical" evidence="2">
    <location>
        <begin position="20"/>
        <end position="38"/>
    </location>
</feature>
<dbReference type="GO" id="GO:0015225">
    <property type="term" value="F:biotin transmembrane transporter activity"/>
    <property type="evidence" value="ECO:0007669"/>
    <property type="project" value="UniProtKB-UniRule"/>
</dbReference>
<comment type="subcellular location">
    <subcellularLocation>
        <location evidence="1">Cell membrane</location>
        <topology evidence="1">Multi-pass membrane protein</topology>
    </subcellularLocation>
</comment>
<organism evidence="3 4">
    <name type="scientific">Halonotius aquaticus</name>
    <dbReference type="NCBI Taxonomy" id="2216978"/>
    <lineage>
        <taxon>Archaea</taxon>
        <taxon>Methanobacteriati</taxon>
        <taxon>Methanobacteriota</taxon>
        <taxon>Stenosarchaea group</taxon>
        <taxon>Halobacteria</taxon>
        <taxon>Halobacteriales</taxon>
        <taxon>Haloferacaceae</taxon>
        <taxon>Halonotius</taxon>
    </lineage>
</organism>
<dbReference type="Proteomes" id="UP000276588">
    <property type="component" value="Unassembled WGS sequence"/>
</dbReference>
<dbReference type="PANTHER" id="PTHR34295:SF1">
    <property type="entry name" value="BIOTIN TRANSPORTER BIOY"/>
    <property type="match status" value="1"/>
</dbReference>
<dbReference type="RefSeq" id="WP_120102663.1">
    <property type="nucleotide sequence ID" value="NZ_QKNY01000009.1"/>
</dbReference>
<keyword evidence="2" id="KW-1133">Transmembrane helix</keyword>
<feature type="transmembrane region" description="Helical" evidence="2">
    <location>
        <begin position="93"/>
        <end position="115"/>
    </location>
</feature>
<dbReference type="Gene3D" id="1.10.1760.20">
    <property type="match status" value="1"/>
</dbReference>
<keyword evidence="1" id="KW-0813">Transport</keyword>
<feature type="transmembrane region" description="Helical" evidence="2">
    <location>
        <begin position="127"/>
        <end position="151"/>
    </location>
</feature>
<dbReference type="PANTHER" id="PTHR34295">
    <property type="entry name" value="BIOTIN TRANSPORTER BIOY"/>
    <property type="match status" value="1"/>
</dbReference>
<comment type="similarity">
    <text evidence="1">Belongs to the BioY family.</text>
</comment>
<keyword evidence="4" id="KW-1185">Reference proteome</keyword>
<keyword evidence="2" id="KW-0812">Transmembrane</keyword>
<evidence type="ECO:0000313" key="4">
    <source>
        <dbReference type="Proteomes" id="UP000276588"/>
    </source>
</evidence>
<name>A0A3A6PMG6_9EURY</name>
<gene>
    <name evidence="3" type="ORF">DM826_06885</name>
</gene>
<dbReference type="PIRSF" id="PIRSF016661">
    <property type="entry name" value="BioY"/>
    <property type="match status" value="1"/>
</dbReference>
<dbReference type="AlphaFoldDB" id="A0A3A6PMG6"/>
<dbReference type="Pfam" id="PF02632">
    <property type="entry name" value="BioY"/>
    <property type="match status" value="1"/>
</dbReference>
<dbReference type="GO" id="GO:0005886">
    <property type="term" value="C:plasma membrane"/>
    <property type="evidence" value="ECO:0007669"/>
    <property type="project" value="UniProtKB-SubCell"/>
</dbReference>
<protein>
    <submittedName>
        <fullName evidence="3">Biotin transporter BioY</fullName>
    </submittedName>
</protein>
<proteinExistence type="inferred from homology"/>
<comment type="caution">
    <text evidence="3">The sequence shown here is derived from an EMBL/GenBank/DDBJ whole genome shotgun (WGS) entry which is preliminary data.</text>
</comment>
<evidence type="ECO:0000313" key="3">
    <source>
        <dbReference type="EMBL" id="RJX43326.1"/>
    </source>
</evidence>
<reference evidence="3 4" key="1">
    <citation type="submission" date="2018-06" db="EMBL/GenBank/DDBJ databases">
        <title>Halonotius sp. F13-13 a new haloarchaeeon isolated from a solar saltern from Isla Cristina, Huelva, Spain.</title>
        <authorList>
            <person name="Duran-Viseras A."/>
            <person name="Sanchez-Porro C."/>
            <person name="Ventosa A."/>
        </authorList>
    </citation>
    <scope>NUCLEOTIDE SEQUENCE [LARGE SCALE GENOMIC DNA]</scope>
    <source>
        <strain evidence="3 4">F13-13</strain>
    </source>
</reference>
<keyword evidence="1" id="KW-1003">Cell membrane</keyword>
<feature type="transmembrane region" description="Helical" evidence="2">
    <location>
        <begin position="50"/>
        <end position="73"/>
    </location>
</feature>
<evidence type="ECO:0000256" key="2">
    <source>
        <dbReference type="SAM" id="Phobius"/>
    </source>
</evidence>
<feature type="transmembrane region" description="Helical" evidence="2">
    <location>
        <begin position="163"/>
        <end position="185"/>
    </location>
</feature>
<evidence type="ECO:0000256" key="1">
    <source>
        <dbReference type="PIRNR" id="PIRNR016661"/>
    </source>
</evidence>
<sequence>MAREETASIDLVDAETVRQLSVAVMLAALTAVLAQFSIDLPGGVPFSFQPFGIFFAGLLLGPVWGGFSISLYVLVGLAGAPVYSNAAAGLGYVFGPTGGFLVGFAVAAVVIGAVAHRSLTPTPIGSLSAIPTAIALLAGLVVIYLIGLPWLASVNGWTLTRAASFMALFAVGDLLKTAITTGIVAGGTELFADRR</sequence>
<dbReference type="EMBL" id="QKNY01000009">
    <property type="protein sequence ID" value="RJX43326.1"/>
    <property type="molecule type" value="Genomic_DNA"/>
</dbReference>
<keyword evidence="1 2" id="KW-0472">Membrane</keyword>